<evidence type="ECO:0000313" key="3">
    <source>
        <dbReference type="Proteomes" id="UP001177670"/>
    </source>
</evidence>
<sequence length="189" mass="20655">MAEHCGTIRSPTAHRQAITSHRRVPSQTITNRALVATYSPPLGDFPPGQLRHAWVLIGLPAASFGWPGGHHRFVQSNAIFAFVPREIVETGVGDRAGLVDGLFRWIVRVRDRVIGVAEVDSVVGRCVLLKDRGKERHEGTLGNDVFSSGTLLTKNHDDSRAVVKGAKFNGFSVLYASSGFVMDKDSRCH</sequence>
<reference evidence="2" key="1">
    <citation type="submission" date="2021-10" db="EMBL/GenBank/DDBJ databases">
        <title>Melipona bicolor Genome sequencing and assembly.</title>
        <authorList>
            <person name="Araujo N.S."/>
            <person name="Arias M.C."/>
        </authorList>
    </citation>
    <scope>NUCLEOTIDE SEQUENCE</scope>
    <source>
        <strain evidence="2">USP_2M_L1-L4_2017</strain>
        <tissue evidence="2">Whole body</tissue>
    </source>
</reference>
<organism evidence="2 3">
    <name type="scientific">Melipona bicolor</name>
    <dbReference type="NCBI Taxonomy" id="60889"/>
    <lineage>
        <taxon>Eukaryota</taxon>
        <taxon>Metazoa</taxon>
        <taxon>Ecdysozoa</taxon>
        <taxon>Arthropoda</taxon>
        <taxon>Hexapoda</taxon>
        <taxon>Insecta</taxon>
        <taxon>Pterygota</taxon>
        <taxon>Neoptera</taxon>
        <taxon>Endopterygota</taxon>
        <taxon>Hymenoptera</taxon>
        <taxon>Apocrita</taxon>
        <taxon>Aculeata</taxon>
        <taxon>Apoidea</taxon>
        <taxon>Anthophila</taxon>
        <taxon>Apidae</taxon>
        <taxon>Melipona</taxon>
    </lineage>
</organism>
<evidence type="ECO:0000313" key="2">
    <source>
        <dbReference type="EMBL" id="KAK1129139.1"/>
    </source>
</evidence>
<evidence type="ECO:0000256" key="1">
    <source>
        <dbReference type="SAM" id="MobiDB-lite"/>
    </source>
</evidence>
<name>A0AA40G158_9HYME</name>
<keyword evidence="3" id="KW-1185">Reference proteome</keyword>
<gene>
    <name evidence="2" type="ORF">K0M31_020269</name>
</gene>
<dbReference type="Proteomes" id="UP001177670">
    <property type="component" value="Unassembled WGS sequence"/>
</dbReference>
<feature type="region of interest" description="Disordered" evidence="1">
    <location>
        <begin position="1"/>
        <end position="23"/>
    </location>
</feature>
<accession>A0AA40G158</accession>
<proteinExistence type="predicted"/>
<protein>
    <submittedName>
        <fullName evidence="2">Uncharacterized protein</fullName>
    </submittedName>
</protein>
<dbReference type="AlphaFoldDB" id="A0AA40G158"/>
<comment type="caution">
    <text evidence="2">The sequence shown here is derived from an EMBL/GenBank/DDBJ whole genome shotgun (WGS) entry which is preliminary data.</text>
</comment>
<dbReference type="EMBL" id="JAHYIQ010000009">
    <property type="protein sequence ID" value="KAK1129139.1"/>
    <property type="molecule type" value="Genomic_DNA"/>
</dbReference>